<evidence type="ECO:0000256" key="3">
    <source>
        <dbReference type="ARBA" id="ARBA00022553"/>
    </source>
</evidence>
<dbReference type="STRING" id="768670.Calni_1808"/>
<proteinExistence type="predicted"/>
<dbReference type="CDD" id="cd00082">
    <property type="entry name" value="HisKA"/>
    <property type="match status" value="1"/>
</dbReference>
<reference evidence="11 12" key="1">
    <citation type="journal article" date="2011" name="Stand. Genomic Sci.">
        <title>Complete genome sequence of Calditerrivibrio nitroreducens type strain (Yu37-1).</title>
        <authorList>
            <person name="Pitluck S."/>
            <person name="Sikorski J."/>
            <person name="Zeytun A."/>
            <person name="Lapidus A."/>
            <person name="Nolan M."/>
            <person name="Lucas S."/>
            <person name="Hammon N."/>
            <person name="Deshpande S."/>
            <person name="Cheng J.F."/>
            <person name="Tapia R."/>
            <person name="Han C."/>
            <person name="Goodwin L."/>
            <person name="Liolios K."/>
            <person name="Pagani I."/>
            <person name="Ivanova N."/>
            <person name="Mavromatis K."/>
            <person name="Pati A."/>
            <person name="Chen A."/>
            <person name="Palaniappan K."/>
            <person name="Hauser L."/>
            <person name="Chang Y.J."/>
            <person name="Jeffries C.D."/>
            <person name="Detter J.C."/>
            <person name="Brambilla E."/>
            <person name="Djao O.D."/>
            <person name="Rohde M."/>
            <person name="Spring S."/>
            <person name="Goker M."/>
            <person name="Woyke T."/>
            <person name="Bristow J."/>
            <person name="Eisen J.A."/>
            <person name="Markowitz V."/>
            <person name="Hugenholtz P."/>
            <person name="Kyrpides N.C."/>
            <person name="Klenk H.P."/>
            <person name="Land M."/>
        </authorList>
    </citation>
    <scope>NUCLEOTIDE SEQUENCE [LARGE SCALE GENOMIC DNA]</scope>
    <source>
        <strain evidence="12">DSM 19672 / NBRC 101217 / Yu37-1</strain>
    </source>
</reference>
<dbReference type="Gene3D" id="3.30.450.20">
    <property type="entry name" value="PAS domain"/>
    <property type="match status" value="1"/>
</dbReference>
<dbReference type="KEGG" id="cni:Calni_1808"/>
<dbReference type="PROSITE" id="PS50109">
    <property type="entry name" value="HIS_KIN"/>
    <property type="match status" value="1"/>
</dbReference>
<dbReference type="RefSeq" id="WP_013451923.1">
    <property type="nucleotide sequence ID" value="NC_014758.1"/>
</dbReference>
<dbReference type="InterPro" id="IPR036097">
    <property type="entry name" value="HisK_dim/P_sf"/>
</dbReference>
<dbReference type="eggNOG" id="COG2205">
    <property type="taxonomic scope" value="Bacteria"/>
</dbReference>
<evidence type="ECO:0000256" key="1">
    <source>
        <dbReference type="ARBA" id="ARBA00000085"/>
    </source>
</evidence>
<dbReference type="Pfam" id="PF00512">
    <property type="entry name" value="HisKA"/>
    <property type="match status" value="1"/>
</dbReference>
<keyword evidence="4" id="KW-0808">Transferase</keyword>
<accession>E4TGK0</accession>
<keyword evidence="5" id="KW-0547">Nucleotide-binding</keyword>
<keyword evidence="12" id="KW-1185">Reference proteome</keyword>
<dbReference type="EC" id="2.7.13.3" evidence="2"/>
<keyword evidence="6 11" id="KW-0418">Kinase</keyword>
<evidence type="ECO:0000256" key="2">
    <source>
        <dbReference type="ARBA" id="ARBA00012438"/>
    </source>
</evidence>
<keyword evidence="8" id="KW-0902">Two-component regulatory system</keyword>
<evidence type="ECO:0000256" key="5">
    <source>
        <dbReference type="ARBA" id="ARBA00022741"/>
    </source>
</evidence>
<dbReference type="SUPFAM" id="SSF47384">
    <property type="entry name" value="Homodimeric domain of signal transducing histidine kinase"/>
    <property type="match status" value="1"/>
</dbReference>
<evidence type="ECO:0000313" key="12">
    <source>
        <dbReference type="Proteomes" id="UP000007039"/>
    </source>
</evidence>
<keyword evidence="7" id="KW-0067">ATP-binding</keyword>
<evidence type="ECO:0000256" key="9">
    <source>
        <dbReference type="SAM" id="Coils"/>
    </source>
</evidence>
<gene>
    <name evidence="11" type="ordered locus">Calni_1808</name>
</gene>
<feature type="domain" description="Histidine kinase" evidence="10">
    <location>
        <begin position="166"/>
        <end position="371"/>
    </location>
</feature>
<dbReference type="SUPFAM" id="SSF55874">
    <property type="entry name" value="ATPase domain of HSP90 chaperone/DNA topoisomerase II/histidine kinase"/>
    <property type="match status" value="1"/>
</dbReference>
<keyword evidence="3" id="KW-0597">Phosphoprotein</keyword>
<sequence>MEEIEKIDQIELLRKAFETFNEATVKLQNSYNQLQEEAERLRKEIEKKNVELKEKTELLDAVMMNATSAIIVTDNNNNIILKNNSASRLLESSSKSFQEKLFGIKNPSVLVIEENEKYYNVSLGKFTLSNKNGYIYIIDDITNIKEIEKEQRRNENLKLMGEMAAGIAHDIRNPLGSIEIFATLLRRDLEGDREKENLLNSIIKGVKTINNTISNILLFTKDIRLNKKNVYIADIVDDVILFMKHLMNDKKIVFQNRIGDNDQIYCDIELIKQVVMNIIHNAIDAVPQGGKITIYSEETSTNSSIFIEDNGPGISPNFIDKIFLPFHSKKAKGTGLGLSIVYKIIKAHNGNIYPISKPGQTIFKITLPKEVK</sequence>
<protein>
    <recommendedName>
        <fullName evidence="2">histidine kinase</fullName>
        <ecNumber evidence="2">2.7.13.3</ecNumber>
    </recommendedName>
</protein>
<dbReference type="InterPro" id="IPR036890">
    <property type="entry name" value="HATPase_C_sf"/>
</dbReference>
<dbReference type="PRINTS" id="PR00344">
    <property type="entry name" value="BCTRLSENSOR"/>
</dbReference>
<dbReference type="PANTHER" id="PTHR43065:SF10">
    <property type="entry name" value="PEROXIDE STRESS-ACTIVATED HISTIDINE KINASE MAK3"/>
    <property type="match status" value="1"/>
</dbReference>
<dbReference type="GO" id="GO:0000155">
    <property type="term" value="F:phosphorelay sensor kinase activity"/>
    <property type="evidence" value="ECO:0007669"/>
    <property type="project" value="InterPro"/>
</dbReference>
<dbReference type="HOGENOM" id="CLU_000445_114_39_0"/>
<evidence type="ECO:0000256" key="7">
    <source>
        <dbReference type="ARBA" id="ARBA00022840"/>
    </source>
</evidence>
<dbReference type="PANTHER" id="PTHR43065">
    <property type="entry name" value="SENSOR HISTIDINE KINASE"/>
    <property type="match status" value="1"/>
</dbReference>
<dbReference type="InterPro" id="IPR004358">
    <property type="entry name" value="Sig_transdc_His_kin-like_C"/>
</dbReference>
<evidence type="ECO:0000313" key="11">
    <source>
        <dbReference type="EMBL" id="ADR19713.1"/>
    </source>
</evidence>
<dbReference type="GO" id="GO:0005524">
    <property type="term" value="F:ATP binding"/>
    <property type="evidence" value="ECO:0007669"/>
    <property type="project" value="UniProtKB-KW"/>
</dbReference>
<dbReference type="InterPro" id="IPR005467">
    <property type="entry name" value="His_kinase_dom"/>
</dbReference>
<dbReference type="InterPro" id="IPR003661">
    <property type="entry name" value="HisK_dim/P_dom"/>
</dbReference>
<dbReference type="OrthoDB" id="9776727at2"/>
<evidence type="ECO:0000259" key="10">
    <source>
        <dbReference type="PROSITE" id="PS50109"/>
    </source>
</evidence>
<dbReference type="InterPro" id="IPR003594">
    <property type="entry name" value="HATPase_dom"/>
</dbReference>
<dbReference type="EMBL" id="CP002347">
    <property type="protein sequence ID" value="ADR19713.1"/>
    <property type="molecule type" value="Genomic_DNA"/>
</dbReference>
<organism evidence="11 12">
    <name type="scientific">Calditerrivibrio nitroreducens (strain DSM 19672 / NBRC 101217 / Yu37-1)</name>
    <dbReference type="NCBI Taxonomy" id="768670"/>
    <lineage>
        <taxon>Bacteria</taxon>
        <taxon>Pseudomonadati</taxon>
        <taxon>Deferribacterota</taxon>
        <taxon>Deferribacteres</taxon>
        <taxon>Deferribacterales</taxon>
        <taxon>Calditerrivibrionaceae</taxon>
    </lineage>
</organism>
<keyword evidence="9" id="KW-0175">Coiled coil</keyword>
<dbReference type="Pfam" id="PF02518">
    <property type="entry name" value="HATPase_c"/>
    <property type="match status" value="1"/>
</dbReference>
<evidence type="ECO:0000256" key="6">
    <source>
        <dbReference type="ARBA" id="ARBA00022777"/>
    </source>
</evidence>
<dbReference type="Gene3D" id="1.10.287.130">
    <property type="match status" value="1"/>
</dbReference>
<dbReference type="AlphaFoldDB" id="E4TGK0"/>
<evidence type="ECO:0000256" key="8">
    <source>
        <dbReference type="ARBA" id="ARBA00023012"/>
    </source>
</evidence>
<feature type="coiled-coil region" evidence="9">
    <location>
        <begin position="17"/>
        <end position="58"/>
    </location>
</feature>
<dbReference type="SMART" id="SM00387">
    <property type="entry name" value="HATPase_c"/>
    <property type="match status" value="1"/>
</dbReference>
<comment type="catalytic activity">
    <reaction evidence="1">
        <text>ATP + protein L-histidine = ADP + protein N-phospho-L-histidine.</text>
        <dbReference type="EC" id="2.7.13.3"/>
    </reaction>
</comment>
<dbReference type="Proteomes" id="UP000007039">
    <property type="component" value="Chromosome"/>
</dbReference>
<dbReference type="SMART" id="SM00388">
    <property type="entry name" value="HisKA"/>
    <property type="match status" value="1"/>
</dbReference>
<name>E4TGK0_CALNY</name>
<dbReference type="Gene3D" id="3.30.565.10">
    <property type="entry name" value="Histidine kinase-like ATPase, C-terminal domain"/>
    <property type="match status" value="1"/>
</dbReference>
<evidence type="ECO:0000256" key="4">
    <source>
        <dbReference type="ARBA" id="ARBA00022679"/>
    </source>
</evidence>